<sequence>GCSPIFLASWPQFHGVVVRSLWHRGANLWSHSVGLMAPQCYHLASQRHLPT</sequence>
<name>A0A2P5DYG3_PARAD</name>
<feature type="non-terminal residue" evidence="1">
    <location>
        <position position="1"/>
    </location>
</feature>
<keyword evidence="2" id="KW-1185">Reference proteome</keyword>
<organism evidence="1 2">
    <name type="scientific">Parasponia andersonii</name>
    <name type="common">Sponia andersonii</name>
    <dbReference type="NCBI Taxonomy" id="3476"/>
    <lineage>
        <taxon>Eukaryota</taxon>
        <taxon>Viridiplantae</taxon>
        <taxon>Streptophyta</taxon>
        <taxon>Embryophyta</taxon>
        <taxon>Tracheophyta</taxon>
        <taxon>Spermatophyta</taxon>
        <taxon>Magnoliopsida</taxon>
        <taxon>eudicotyledons</taxon>
        <taxon>Gunneridae</taxon>
        <taxon>Pentapetalae</taxon>
        <taxon>rosids</taxon>
        <taxon>fabids</taxon>
        <taxon>Rosales</taxon>
        <taxon>Cannabaceae</taxon>
        <taxon>Parasponia</taxon>
    </lineage>
</organism>
<protein>
    <submittedName>
        <fullName evidence="1">Uncharacterized protein</fullName>
    </submittedName>
</protein>
<comment type="caution">
    <text evidence="1">The sequence shown here is derived from an EMBL/GenBank/DDBJ whole genome shotgun (WGS) entry which is preliminary data.</text>
</comment>
<feature type="non-terminal residue" evidence="1">
    <location>
        <position position="51"/>
    </location>
</feature>
<dbReference type="EMBL" id="JXTB01000009">
    <property type="protein sequence ID" value="PON78334.1"/>
    <property type="molecule type" value="Genomic_DNA"/>
</dbReference>
<reference evidence="2" key="1">
    <citation type="submission" date="2016-06" db="EMBL/GenBank/DDBJ databases">
        <title>Parallel loss of symbiosis genes in relatives of nitrogen-fixing non-legume Parasponia.</title>
        <authorList>
            <person name="Van Velzen R."/>
            <person name="Holmer R."/>
            <person name="Bu F."/>
            <person name="Rutten L."/>
            <person name="Van Zeijl A."/>
            <person name="Liu W."/>
            <person name="Santuari L."/>
            <person name="Cao Q."/>
            <person name="Sharma T."/>
            <person name="Shen D."/>
            <person name="Roswanjaya Y."/>
            <person name="Wardhani T."/>
            <person name="Kalhor M.S."/>
            <person name="Jansen J."/>
            <person name="Van den Hoogen J."/>
            <person name="Gungor B."/>
            <person name="Hartog M."/>
            <person name="Hontelez J."/>
            <person name="Verver J."/>
            <person name="Yang W.-C."/>
            <person name="Schijlen E."/>
            <person name="Repin R."/>
            <person name="Schilthuizen M."/>
            <person name="Schranz E."/>
            <person name="Heidstra R."/>
            <person name="Miyata K."/>
            <person name="Fedorova E."/>
            <person name="Kohlen W."/>
            <person name="Bisseling T."/>
            <person name="Smit S."/>
            <person name="Geurts R."/>
        </authorList>
    </citation>
    <scope>NUCLEOTIDE SEQUENCE [LARGE SCALE GENOMIC DNA]</scope>
    <source>
        <strain evidence="2">cv. WU1-14</strain>
    </source>
</reference>
<accession>A0A2P5DYG3</accession>
<dbReference type="Proteomes" id="UP000237105">
    <property type="component" value="Unassembled WGS sequence"/>
</dbReference>
<evidence type="ECO:0000313" key="1">
    <source>
        <dbReference type="EMBL" id="PON78334.1"/>
    </source>
</evidence>
<dbReference type="AlphaFoldDB" id="A0A2P5DYG3"/>
<proteinExistence type="predicted"/>
<evidence type="ECO:0000313" key="2">
    <source>
        <dbReference type="Proteomes" id="UP000237105"/>
    </source>
</evidence>
<gene>
    <name evidence="1" type="ORF">PanWU01x14_019720</name>
</gene>